<organism evidence="1">
    <name type="scientific">Siphoviridae sp. ctxzZ3</name>
    <dbReference type="NCBI Taxonomy" id="2826523"/>
    <lineage>
        <taxon>Viruses</taxon>
        <taxon>Duplodnaviria</taxon>
        <taxon>Heunggongvirae</taxon>
        <taxon>Uroviricota</taxon>
        <taxon>Caudoviricetes</taxon>
    </lineage>
</organism>
<protein>
    <submittedName>
        <fullName evidence="1">Uncharacterized protein</fullName>
    </submittedName>
</protein>
<sequence length="34" mass="4093">MLLVDLSGFERMYLFPFDEIEPLYPLILPCFAWL</sequence>
<accession>A0A8S5NFR5</accession>
<dbReference type="EMBL" id="BK015148">
    <property type="protein sequence ID" value="DAD92939.1"/>
    <property type="molecule type" value="Genomic_DNA"/>
</dbReference>
<name>A0A8S5NFR5_9CAUD</name>
<reference evidence="1" key="1">
    <citation type="journal article" date="2021" name="Proc. Natl. Acad. Sci. U.S.A.">
        <title>A Catalog of Tens of Thousands of Viruses from Human Metagenomes Reveals Hidden Associations with Chronic Diseases.</title>
        <authorList>
            <person name="Tisza M.J."/>
            <person name="Buck C.B."/>
        </authorList>
    </citation>
    <scope>NUCLEOTIDE SEQUENCE</scope>
    <source>
        <strain evidence="1">CtxzZ3</strain>
    </source>
</reference>
<proteinExistence type="predicted"/>
<evidence type="ECO:0000313" key="1">
    <source>
        <dbReference type="EMBL" id="DAD92939.1"/>
    </source>
</evidence>